<dbReference type="Proteomes" id="UP000248887">
    <property type="component" value="Unassembled WGS sequence"/>
</dbReference>
<reference evidence="2 3" key="1">
    <citation type="submission" date="2017-08" db="EMBL/GenBank/DDBJ databases">
        <title>Infants hospitalized years apart are colonized by the same room-sourced microbial strains.</title>
        <authorList>
            <person name="Brooks B."/>
            <person name="Olm M.R."/>
            <person name="Firek B.A."/>
            <person name="Baker R."/>
            <person name="Thomas B.C."/>
            <person name="Morowitz M.J."/>
            <person name="Banfield J.F."/>
        </authorList>
    </citation>
    <scope>NUCLEOTIDE SEQUENCE [LARGE SCALE GENOMIC DNA]</scope>
    <source>
        <strain evidence="2">S2_005_001_R2_27</strain>
    </source>
</reference>
<keyword evidence="1" id="KW-0812">Transmembrane</keyword>
<keyword evidence="1" id="KW-0472">Membrane</keyword>
<name>A0A2W5R1J2_ANCNO</name>
<evidence type="ECO:0008006" key="4">
    <source>
        <dbReference type="Google" id="ProtNLM"/>
    </source>
</evidence>
<protein>
    <recommendedName>
        <fullName evidence="4">HIRAN domain-containing protein</fullName>
    </recommendedName>
</protein>
<feature type="transmembrane region" description="Helical" evidence="1">
    <location>
        <begin position="12"/>
        <end position="31"/>
    </location>
</feature>
<dbReference type="EMBL" id="QFQD01000017">
    <property type="protein sequence ID" value="PZQ83628.1"/>
    <property type="molecule type" value="Genomic_DNA"/>
</dbReference>
<evidence type="ECO:0000313" key="3">
    <source>
        <dbReference type="Proteomes" id="UP000248887"/>
    </source>
</evidence>
<gene>
    <name evidence="2" type="ORF">DI549_07170</name>
</gene>
<sequence length="153" mass="16463">MLSDYLFRFHHMTLLTLAVAAGLAIIVLLRWTGQRFVSAKAALKLKGDSTYDYTVAGAEAHQPILGRIAGRSPEVGGQDCVAELIPDVSRAGELRAIWVTVQGARVGHIAAEEIAPFHAVLAGRPARCEAVVAPARSGFLVVRLDTVWPPRLD</sequence>
<accession>A0A2W5R1J2</accession>
<organism evidence="2 3">
    <name type="scientific">Ancylobacter novellus</name>
    <name type="common">Thiobacillus novellus</name>
    <dbReference type="NCBI Taxonomy" id="921"/>
    <lineage>
        <taxon>Bacteria</taxon>
        <taxon>Pseudomonadati</taxon>
        <taxon>Pseudomonadota</taxon>
        <taxon>Alphaproteobacteria</taxon>
        <taxon>Hyphomicrobiales</taxon>
        <taxon>Xanthobacteraceae</taxon>
        <taxon>Ancylobacter</taxon>
    </lineage>
</organism>
<keyword evidence="1" id="KW-1133">Transmembrane helix</keyword>
<evidence type="ECO:0000313" key="2">
    <source>
        <dbReference type="EMBL" id="PZQ83628.1"/>
    </source>
</evidence>
<proteinExistence type="predicted"/>
<evidence type="ECO:0000256" key="1">
    <source>
        <dbReference type="SAM" id="Phobius"/>
    </source>
</evidence>
<dbReference type="AlphaFoldDB" id="A0A2W5R1J2"/>
<comment type="caution">
    <text evidence="2">The sequence shown here is derived from an EMBL/GenBank/DDBJ whole genome shotgun (WGS) entry which is preliminary data.</text>
</comment>